<dbReference type="AlphaFoldDB" id="A0A1Z4LMK0"/>
<feature type="domain" description="Protein kinase" evidence="1">
    <location>
        <begin position="1"/>
        <end position="100"/>
    </location>
</feature>
<keyword evidence="2" id="KW-0418">Kinase</keyword>
<dbReference type="SUPFAM" id="SSF56112">
    <property type="entry name" value="Protein kinase-like (PK-like)"/>
    <property type="match status" value="1"/>
</dbReference>
<dbReference type="PROSITE" id="PS50011">
    <property type="entry name" value="PROTEIN_KINASE_DOM"/>
    <property type="match status" value="1"/>
</dbReference>
<gene>
    <name evidence="2" type="ORF">NIES267_19320</name>
</gene>
<dbReference type="Proteomes" id="UP000218418">
    <property type="component" value="Chromosome"/>
</dbReference>
<accession>A0A1Z4LMK0</accession>
<evidence type="ECO:0000259" key="1">
    <source>
        <dbReference type="PROSITE" id="PS50011"/>
    </source>
</evidence>
<dbReference type="EMBL" id="AP018227">
    <property type="protein sequence ID" value="BAY82452.1"/>
    <property type="molecule type" value="Genomic_DNA"/>
</dbReference>
<keyword evidence="2" id="KW-0808">Transferase</keyword>
<dbReference type="GO" id="GO:0004672">
    <property type="term" value="F:protein kinase activity"/>
    <property type="evidence" value="ECO:0007669"/>
    <property type="project" value="InterPro"/>
</dbReference>
<organism evidence="2 3">
    <name type="scientific">Calothrix parasitica NIES-267</name>
    <dbReference type="NCBI Taxonomy" id="1973488"/>
    <lineage>
        <taxon>Bacteria</taxon>
        <taxon>Bacillati</taxon>
        <taxon>Cyanobacteriota</taxon>
        <taxon>Cyanophyceae</taxon>
        <taxon>Nostocales</taxon>
        <taxon>Calotrichaceae</taxon>
        <taxon>Calothrix</taxon>
    </lineage>
</organism>
<keyword evidence="3" id="KW-1185">Reference proteome</keyword>
<dbReference type="Gene3D" id="1.10.510.10">
    <property type="entry name" value="Transferase(Phosphotransferase) domain 1"/>
    <property type="match status" value="1"/>
</dbReference>
<sequence length="114" mass="13187">MNRGIDYRSGYYSLGVTFYELLTEELPFKSEDAMELVHCHIAKQPPVMKPHPNPLLIKERGQESGWEIPQVLSDIVMKLMAKNAEDRYQSALGLKYDLKVCLKQLQETDNIKNF</sequence>
<dbReference type="InterPro" id="IPR000719">
    <property type="entry name" value="Prot_kinase_dom"/>
</dbReference>
<evidence type="ECO:0000313" key="2">
    <source>
        <dbReference type="EMBL" id="BAY82452.1"/>
    </source>
</evidence>
<dbReference type="InterPro" id="IPR011009">
    <property type="entry name" value="Kinase-like_dom_sf"/>
</dbReference>
<name>A0A1Z4LMK0_9CYAN</name>
<evidence type="ECO:0000313" key="3">
    <source>
        <dbReference type="Proteomes" id="UP000218418"/>
    </source>
</evidence>
<dbReference type="GO" id="GO:0005524">
    <property type="term" value="F:ATP binding"/>
    <property type="evidence" value="ECO:0007669"/>
    <property type="project" value="InterPro"/>
</dbReference>
<reference evidence="2 3" key="1">
    <citation type="submission" date="2017-06" db="EMBL/GenBank/DDBJ databases">
        <title>Genome sequencing of cyanobaciteial culture collection at National Institute for Environmental Studies (NIES).</title>
        <authorList>
            <person name="Hirose Y."/>
            <person name="Shimura Y."/>
            <person name="Fujisawa T."/>
            <person name="Nakamura Y."/>
            <person name="Kawachi M."/>
        </authorList>
    </citation>
    <scope>NUCLEOTIDE SEQUENCE [LARGE SCALE GENOMIC DNA]</scope>
    <source>
        <strain evidence="2 3">NIES-267</strain>
    </source>
</reference>
<protein>
    <submittedName>
        <fullName evidence="2">Multi-sensor signal transduction multi-kinase</fullName>
    </submittedName>
</protein>
<proteinExistence type="predicted"/>